<name>A0A4R6YEZ6_9HYPH</name>
<keyword evidence="2" id="KW-1185">Reference proteome</keyword>
<gene>
    <name evidence="1" type="ORF">DES43_113145</name>
</gene>
<evidence type="ECO:0000313" key="1">
    <source>
        <dbReference type="EMBL" id="TDR34714.1"/>
    </source>
</evidence>
<comment type="caution">
    <text evidence="1">The sequence shown here is derived from an EMBL/GenBank/DDBJ whole genome shotgun (WGS) entry which is preliminary data.</text>
</comment>
<evidence type="ECO:0000313" key="2">
    <source>
        <dbReference type="Proteomes" id="UP000294958"/>
    </source>
</evidence>
<dbReference type="RefSeq" id="WP_133675423.1">
    <property type="nucleotide sequence ID" value="NZ_SNZF01000013.1"/>
</dbReference>
<reference evidence="1 2" key="1">
    <citation type="submission" date="2019-03" db="EMBL/GenBank/DDBJ databases">
        <title>Genomic Encyclopedia of Type Strains, Phase IV (KMG-IV): sequencing the most valuable type-strain genomes for metagenomic binning, comparative biology and taxonomic classification.</title>
        <authorList>
            <person name="Goeker M."/>
        </authorList>
    </citation>
    <scope>NUCLEOTIDE SEQUENCE [LARGE SCALE GENOMIC DNA]</scope>
    <source>
        <strain evidence="1 2">DSM 11603</strain>
    </source>
</reference>
<organism evidence="1 2">
    <name type="scientific">Aquamicrobium defluvii</name>
    <dbReference type="NCBI Taxonomy" id="69279"/>
    <lineage>
        <taxon>Bacteria</taxon>
        <taxon>Pseudomonadati</taxon>
        <taxon>Pseudomonadota</taxon>
        <taxon>Alphaproteobacteria</taxon>
        <taxon>Hyphomicrobiales</taxon>
        <taxon>Phyllobacteriaceae</taxon>
        <taxon>Aquamicrobium</taxon>
    </lineage>
</organism>
<dbReference type="Proteomes" id="UP000294958">
    <property type="component" value="Unassembled WGS sequence"/>
</dbReference>
<proteinExistence type="predicted"/>
<accession>A0A4R6YEZ6</accession>
<dbReference type="EMBL" id="SNZF01000013">
    <property type="protein sequence ID" value="TDR34714.1"/>
    <property type="molecule type" value="Genomic_DNA"/>
</dbReference>
<dbReference type="OrthoDB" id="8117382at2"/>
<protein>
    <submittedName>
        <fullName evidence="1">Uncharacterized protein</fullName>
    </submittedName>
</protein>
<dbReference type="AlphaFoldDB" id="A0A4R6YEZ6"/>
<sequence length="152" mass="16717">MKPTLVHRYAFPTREAIETLLGDAVGDCEAWHIRVDGDEVVIDVVAPVPGIAPTMDDLTSLASNEAAKINTQDPEPELKGGALARRAAITCSERGFWTFLGVTSADEAKADVCRRCGITTRKMLDHDERAAAIWDDIIGKYRLWLEGHDIEL</sequence>